<evidence type="ECO:0000256" key="4">
    <source>
        <dbReference type="ARBA" id="ARBA00022729"/>
    </source>
</evidence>
<keyword evidence="6 7" id="KW-0326">Glycosidase</keyword>
<evidence type="ECO:0000259" key="9">
    <source>
        <dbReference type="PROSITE" id="PS51175"/>
    </source>
</evidence>
<dbReference type="GO" id="GO:0031218">
    <property type="term" value="F:arabinogalactan endo-1,4-beta-galactosidase activity"/>
    <property type="evidence" value="ECO:0007669"/>
    <property type="project" value="UniProtKB-EC"/>
</dbReference>
<gene>
    <name evidence="10" type="ORF">BC793_12498</name>
</gene>
<dbReference type="SUPFAM" id="SSF51445">
    <property type="entry name" value="(Trans)glycosidases"/>
    <property type="match status" value="1"/>
</dbReference>
<evidence type="ECO:0000256" key="8">
    <source>
        <dbReference type="SAM" id="MobiDB-lite"/>
    </source>
</evidence>
<feature type="chain" id="PRO_5016191003" description="Arabinogalactan endo-beta-1,4-galactanase" evidence="7">
    <location>
        <begin position="31"/>
        <end position="499"/>
    </location>
</feature>
<comment type="similarity">
    <text evidence="2 7">Belongs to the glycosyl hydrolase 53 family.</text>
</comment>
<dbReference type="EMBL" id="QGGR01000024">
    <property type="protein sequence ID" value="PWK36117.1"/>
    <property type="molecule type" value="Genomic_DNA"/>
</dbReference>
<sequence>MKRVTRTSAVMALTTLLSVTAVAMTPSAHAAMIRYEAESPPAVCTGTVAADHPGYSGSGFCDTPNTAGATLTFTVNAPAAGTANMAVRFANGAASSRPADVSVNGMVARSGLAFETTGGWTGWTTKTLTAHLAAGANTVRLAATTTGGLANIDHLEVSTTDDGNPSVMQGADVSTGQRASDVGARYTDADGTPGDPLDILKNAGVNYVRLRIWNNPRSGYNNKDKVLQYARTVKAKGLRLMVDFHYSDTWADPGKQYKPATWAGHGISQLQTDVYNHTYDVCNSLKAQGTVPDSVQIGNEINTGMLWDDGRVVNGNYTNLGLLLRAGYNATKACNSGTQVVIHTANVESGARSFYDGIRAQGVQWDITGLSYYCAWHGSLSNLATVVSDMRSRFGKPVIIAETAYPYTTANADSTRNVVSTECSGYPATPAGQQANFAAVQNTARNAGASGVFYWEPTWYAVPGNGWDPADINGSGNEWDNMAVFDRTGRLNPHIRWLP</sequence>
<dbReference type="CDD" id="cd04082">
    <property type="entry name" value="CBM35_pectate_lyase-like"/>
    <property type="match status" value="1"/>
</dbReference>
<feature type="domain" description="CBM6" evidence="9">
    <location>
        <begin position="33"/>
        <end position="158"/>
    </location>
</feature>
<dbReference type="InterPro" id="IPR006584">
    <property type="entry name" value="Cellulose-bd_IV"/>
</dbReference>
<protein>
    <recommendedName>
        <fullName evidence="3 7">Arabinogalactan endo-beta-1,4-galactanase</fullName>
        <ecNumber evidence="3 7">3.2.1.89</ecNumber>
    </recommendedName>
</protein>
<evidence type="ECO:0000256" key="1">
    <source>
        <dbReference type="ARBA" id="ARBA00001695"/>
    </source>
</evidence>
<dbReference type="PROSITE" id="PS51175">
    <property type="entry name" value="CBM6"/>
    <property type="match status" value="1"/>
</dbReference>
<dbReference type="Gene3D" id="3.20.20.80">
    <property type="entry name" value="Glycosidases"/>
    <property type="match status" value="1"/>
</dbReference>
<evidence type="ECO:0000256" key="6">
    <source>
        <dbReference type="ARBA" id="ARBA00023295"/>
    </source>
</evidence>
<feature type="signal peptide" evidence="7">
    <location>
        <begin position="1"/>
        <end position="30"/>
    </location>
</feature>
<name>A0A316ETP5_9ACTN</name>
<keyword evidence="11" id="KW-1185">Reference proteome</keyword>
<dbReference type="Gene3D" id="2.60.120.260">
    <property type="entry name" value="Galactose-binding domain-like"/>
    <property type="match status" value="1"/>
</dbReference>
<dbReference type="InterPro" id="IPR005084">
    <property type="entry name" value="CBM6"/>
</dbReference>
<comment type="catalytic activity">
    <reaction evidence="1 7">
        <text>The enzyme specifically hydrolyzes (1-&gt;4)-beta-D-galactosidic linkages in type I arabinogalactans.</text>
        <dbReference type="EC" id="3.2.1.89"/>
    </reaction>
</comment>
<feature type="compositionally biased region" description="Polar residues" evidence="8">
    <location>
        <begin position="158"/>
        <end position="178"/>
    </location>
</feature>
<dbReference type="InterPro" id="IPR017853">
    <property type="entry name" value="GH"/>
</dbReference>
<dbReference type="Proteomes" id="UP000245697">
    <property type="component" value="Unassembled WGS sequence"/>
</dbReference>
<evidence type="ECO:0000256" key="3">
    <source>
        <dbReference type="ARBA" id="ARBA00012556"/>
    </source>
</evidence>
<evidence type="ECO:0000313" key="10">
    <source>
        <dbReference type="EMBL" id="PWK36117.1"/>
    </source>
</evidence>
<dbReference type="GO" id="GO:0030246">
    <property type="term" value="F:carbohydrate binding"/>
    <property type="evidence" value="ECO:0007669"/>
    <property type="project" value="InterPro"/>
</dbReference>
<dbReference type="AlphaFoldDB" id="A0A316ETP5"/>
<feature type="region of interest" description="Disordered" evidence="8">
    <location>
        <begin position="158"/>
        <end position="193"/>
    </location>
</feature>
<evidence type="ECO:0000256" key="2">
    <source>
        <dbReference type="ARBA" id="ARBA00010687"/>
    </source>
</evidence>
<proteinExistence type="inferred from homology"/>
<keyword evidence="5 7" id="KW-0378">Hydrolase</keyword>
<keyword evidence="4 7" id="KW-0732">Signal</keyword>
<evidence type="ECO:0000313" key="11">
    <source>
        <dbReference type="Proteomes" id="UP000245697"/>
    </source>
</evidence>
<comment type="caution">
    <text evidence="10">The sequence shown here is derived from an EMBL/GenBank/DDBJ whole genome shotgun (WGS) entry which is preliminary data.</text>
</comment>
<dbReference type="PANTHER" id="PTHR34983">
    <property type="entry name" value="ARABINOGALACTAN ENDO-BETA-1,4-GALACTANASE A"/>
    <property type="match status" value="1"/>
</dbReference>
<accession>A0A316ETP5</accession>
<dbReference type="EC" id="3.2.1.89" evidence="3 7"/>
<dbReference type="Pfam" id="PF07745">
    <property type="entry name" value="Glyco_hydro_53"/>
    <property type="match status" value="1"/>
</dbReference>
<dbReference type="GO" id="GO:0015926">
    <property type="term" value="F:glucosidase activity"/>
    <property type="evidence" value="ECO:0007669"/>
    <property type="project" value="InterPro"/>
</dbReference>
<dbReference type="SUPFAM" id="SSF49785">
    <property type="entry name" value="Galactose-binding domain-like"/>
    <property type="match status" value="1"/>
</dbReference>
<dbReference type="InterPro" id="IPR011683">
    <property type="entry name" value="Glyco_hydro_53"/>
</dbReference>
<evidence type="ECO:0000256" key="7">
    <source>
        <dbReference type="RuleBase" id="RU361192"/>
    </source>
</evidence>
<dbReference type="PANTHER" id="PTHR34983:SF1">
    <property type="entry name" value="ARABINOGALACTAN ENDO-BETA-1,4-GALACTANASE A"/>
    <property type="match status" value="1"/>
</dbReference>
<dbReference type="SMART" id="SM00606">
    <property type="entry name" value="CBD_IV"/>
    <property type="match status" value="1"/>
</dbReference>
<dbReference type="GO" id="GO:0045490">
    <property type="term" value="P:pectin catabolic process"/>
    <property type="evidence" value="ECO:0007669"/>
    <property type="project" value="TreeGrafter"/>
</dbReference>
<evidence type="ECO:0000256" key="5">
    <source>
        <dbReference type="ARBA" id="ARBA00022801"/>
    </source>
</evidence>
<dbReference type="InterPro" id="IPR008979">
    <property type="entry name" value="Galactose-bd-like_sf"/>
</dbReference>
<dbReference type="Pfam" id="PF03422">
    <property type="entry name" value="CBM_6"/>
    <property type="match status" value="1"/>
</dbReference>
<organism evidence="10 11">
    <name type="scientific">Actinoplanes xinjiangensis</name>
    <dbReference type="NCBI Taxonomy" id="512350"/>
    <lineage>
        <taxon>Bacteria</taxon>
        <taxon>Bacillati</taxon>
        <taxon>Actinomycetota</taxon>
        <taxon>Actinomycetes</taxon>
        <taxon>Micromonosporales</taxon>
        <taxon>Micromonosporaceae</taxon>
        <taxon>Actinoplanes</taxon>
    </lineage>
</organism>
<reference evidence="10 11" key="1">
    <citation type="submission" date="2018-05" db="EMBL/GenBank/DDBJ databases">
        <title>Genomic Encyclopedia of Archaeal and Bacterial Type Strains, Phase II (KMG-II): from individual species to whole genera.</title>
        <authorList>
            <person name="Goeker M."/>
        </authorList>
    </citation>
    <scope>NUCLEOTIDE SEQUENCE [LARGE SCALE GENOMIC DNA]</scope>
    <source>
        <strain evidence="10 11">DSM 45184</strain>
    </source>
</reference>